<sequence>MATGWDDDFDAPMAGPSFVDRARIAPDDDDFPIREGRPGIIPQDLAEETPFQQLIRHWMNERHAPDILPGQEMLLGRLLDHIRKQSNDVELLRADPDSSEEEHFRIMLVQTEVERVKFVIRSYIRTRLHKIEKHARYISSTPDIHEKLSKAELDHARRYSQLVEYHFNQSVLQSLPEQQRSMEDNVAFMPPMTAEPDKLRPVFAHALQDCPPMRLPETPSGKWAIRSLQNHETSTPSLFPIMLPSLRSICALLALAALADAHGYVRTLTIDGKSYQGNPPREQQPVPIDSPIRQIATTSPITSTTDPNLACGLDVQPAALTVPAHPGSNISIDWASTEPPPSYWFHNVGPIMIYIASCEGTPCAQTDGSTAKWAKIAQAGQKVKFSKSWVQGDLMTGQPYSFSLPDNLKSGGYLLRPEIIALQGAMSGDVEFYVTCIQLNVTGNGNGVPNTTVSFPGAYSPDDAGIKVDVSTYSPLLRIADAHRLPQVYGSDLDYVFPGGPIASFVSDDGDNGDAASETTSSSQPSASQPSSSASGVAQATTSEATTATSTSSESATTNPDVAPVQATTAQATVPGTSEAATASTTDTTEQAVASASGCTCAGATTTAPATTTVDASKSSTPCDDTSETSAESLATPSTVVNKQRRRVFPSLVRQRMLGRV</sequence>
<organism evidence="9 10">
    <name type="scientific">Trametes pubescens</name>
    <name type="common">White-rot fungus</name>
    <dbReference type="NCBI Taxonomy" id="154538"/>
    <lineage>
        <taxon>Eukaryota</taxon>
        <taxon>Fungi</taxon>
        <taxon>Dikarya</taxon>
        <taxon>Basidiomycota</taxon>
        <taxon>Agaricomycotina</taxon>
        <taxon>Agaricomycetes</taxon>
        <taxon>Polyporales</taxon>
        <taxon>Polyporaceae</taxon>
        <taxon>Trametes</taxon>
    </lineage>
</organism>
<keyword evidence="3 5" id="KW-1015">Disulfide bond</keyword>
<comment type="caution">
    <text evidence="9">The sequence shown here is derived from an EMBL/GenBank/DDBJ whole genome shotgun (WGS) entry which is preliminary data.</text>
</comment>
<dbReference type="OrthoDB" id="338231at2759"/>
<keyword evidence="4" id="KW-0539">Nucleus</keyword>
<dbReference type="SUPFAM" id="SSF158573">
    <property type="entry name" value="GINS helical bundle-like"/>
    <property type="match status" value="1"/>
</dbReference>
<evidence type="ECO:0000256" key="6">
    <source>
        <dbReference type="SAM" id="MobiDB-lite"/>
    </source>
</evidence>
<dbReference type="Pfam" id="PF05916">
    <property type="entry name" value="Sld5"/>
    <property type="match status" value="1"/>
</dbReference>
<dbReference type="GO" id="GO:0005576">
    <property type="term" value="C:extracellular region"/>
    <property type="evidence" value="ECO:0007669"/>
    <property type="project" value="UniProtKB-SubCell"/>
</dbReference>
<dbReference type="GO" id="GO:0030248">
    <property type="term" value="F:cellulose binding"/>
    <property type="evidence" value="ECO:0007669"/>
    <property type="project" value="UniProtKB-UniRule"/>
</dbReference>
<keyword evidence="5" id="KW-0624">Polysaccharide degradation</keyword>
<keyword evidence="2" id="KW-0235">DNA replication</keyword>
<feature type="region of interest" description="Disordered" evidence="6">
    <location>
        <begin position="506"/>
        <end position="564"/>
    </location>
</feature>
<evidence type="ECO:0000256" key="3">
    <source>
        <dbReference type="ARBA" id="ARBA00023157"/>
    </source>
</evidence>
<feature type="compositionally biased region" description="Low complexity" evidence="6">
    <location>
        <begin position="515"/>
        <end position="564"/>
    </location>
</feature>
<keyword evidence="10" id="KW-1185">Reference proteome</keyword>
<keyword evidence="5" id="KW-0136">Cellulose degradation</keyword>
<dbReference type="Gene3D" id="1.20.58.1030">
    <property type="match status" value="1"/>
</dbReference>
<dbReference type="PANTHER" id="PTHR33353:SF32">
    <property type="entry name" value="ENDO-BETA-1,4-GLUCANASE D"/>
    <property type="match status" value="1"/>
</dbReference>
<dbReference type="EC" id="1.14.99.56" evidence="5"/>
<evidence type="ECO:0000259" key="8">
    <source>
        <dbReference type="Pfam" id="PF05916"/>
    </source>
</evidence>
<accession>A0A1M2VE30</accession>
<dbReference type="PANTHER" id="PTHR33353">
    <property type="entry name" value="PUTATIVE (AFU_ORTHOLOGUE AFUA_1G12560)-RELATED"/>
    <property type="match status" value="1"/>
</dbReference>
<comment type="catalytic activity">
    <reaction evidence="5">
        <text>[(1-&gt;4)-beta-D-glucosyl]n+m + reduced acceptor + O2 = 4-dehydro-beta-D-glucosyl-[(1-&gt;4)-beta-D-glucosyl]n-1 + [(1-&gt;4)-beta-D-glucosyl]m + acceptor + H2O.</text>
        <dbReference type="EC" id="1.14.99.56"/>
    </reaction>
</comment>
<dbReference type="Pfam" id="PF03443">
    <property type="entry name" value="AA9"/>
    <property type="match status" value="1"/>
</dbReference>
<dbReference type="Gene3D" id="2.70.50.70">
    <property type="match status" value="1"/>
</dbReference>
<evidence type="ECO:0000259" key="7">
    <source>
        <dbReference type="Pfam" id="PF03443"/>
    </source>
</evidence>
<dbReference type="InterPro" id="IPR036224">
    <property type="entry name" value="GINS_bundle-like_dom_sf"/>
</dbReference>
<evidence type="ECO:0000313" key="10">
    <source>
        <dbReference type="Proteomes" id="UP000184267"/>
    </source>
</evidence>
<dbReference type="CDD" id="cd11711">
    <property type="entry name" value="GINS_A_Sld5"/>
    <property type="match status" value="1"/>
</dbReference>
<dbReference type="GO" id="GO:0005634">
    <property type="term" value="C:nucleus"/>
    <property type="evidence" value="ECO:0007669"/>
    <property type="project" value="UniProtKB-SubCell"/>
</dbReference>
<keyword evidence="5" id="KW-0119">Carbohydrate metabolism</keyword>
<gene>
    <name evidence="9" type="ORF">TRAPUB_3275</name>
</gene>
<dbReference type="EMBL" id="MNAD01001371">
    <property type="protein sequence ID" value="OJT05862.1"/>
    <property type="molecule type" value="Genomic_DNA"/>
</dbReference>
<comment type="function">
    <text evidence="5">Lytic polysaccharide monooxygenase (LMPO) that depolymerizes crystalline and amorphous polysaccharides via the oxidation of scissile alpha- or beta-(1-4)-glycosidic bonds, yielding C1 and/or C4 oxidation products. Catalysis by LPMOs requires the reduction of the active-site copper from Cu(II) to Cu(I) by a reducing agent and H(2)O(2) or O(2) as a cosubstrate.</text>
</comment>
<comment type="subcellular location">
    <subcellularLocation>
        <location evidence="1">Nucleus</location>
    </subcellularLocation>
    <subcellularLocation>
        <location evidence="5">Secreted</location>
    </subcellularLocation>
</comment>
<feature type="compositionally biased region" description="Polar residues" evidence="6">
    <location>
        <begin position="615"/>
        <end position="639"/>
    </location>
</feature>
<dbReference type="GO" id="GO:0030245">
    <property type="term" value="P:cellulose catabolic process"/>
    <property type="evidence" value="ECO:0007669"/>
    <property type="project" value="UniProtKB-UniRule"/>
</dbReference>
<proteinExistence type="predicted"/>
<dbReference type="InterPro" id="IPR038749">
    <property type="entry name" value="Sld5_GINS_A"/>
</dbReference>
<dbReference type="InterPro" id="IPR005103">
    <property type="entry name" value="AA9_LPMO"/>
</dbReference>
<dbReference type="STRING" id="154538.A0A1M2VE30"/>
<dbReference type="GO" id="GO:0006260">
    <property type="term" value="P:DNA replication"/>
    <property type="evidence" value="ECO:0007669"/>
    <property type="project" value="UniProtKB-KW"/>
</dbReference>
<keyword evidence="5" id="KW-0964">Secreted</keyword>
<evidence type="ECO:0000256" key="5">
    <source>
        <dbReference type="RuleBase" id="RU368122"/>
    </source>
</evidence>
<evidence type="ECO:0000256" key="2">
    <source>
        <dbReference type="ARBA" id="ARBA00022705"/>
    </source>
</evidence>
<feature type="domain" description="GINS subunit" evidence="8">
    <location>
        <begin position="88"/>
        <end position="169"/>
    </location>
</feature>
<dbReference type="Proteomes" id="UP000184267">
    <property type="component" value="Unassembled WGS sequence"/>
</dbReference>
<feature type="domain" description="Auxiliary Activity family 9 catalytic" evidence="7">
    <location>
        <begin position="262"/>
        <end position="472"/>
    </location>
</feature>
<evidence type="ECO:0000256" key="4">
    <source>
        <dbReference type="ARBA" id="ARBA00023242"/>
    </source>
</evidence>
<dbReference type="CDD" id="cd21175">
    <property type="entry name" value="LPMO_AA9"/>
    <property type="match status" value="1"/>
</dbReference>
<protein>
    <recommendedName>
        <fullName evidence="5">AA9 family lytic polysaccharide monooxygenase</fullName>
        <ecNumber evidence="5">1.14.99.56</ecNumber>
    </recommendedName>
    <alternativeName>
        <fullName evidence="5">Endo-beta-1,4-glucanase</fullName>
    </alternativeName>
    <alternativeName>
        <fullName evidence="5">Glycosyl hydrolase 61 family protein</fullName>
    </alternativeName>
</protein>
<comment type="domain">
    <text evidence="5">Has a modular structure: an endo-beta-1,4-glucanase catalytic module at the N-terminus, a linker rich in serines and threonines, and a C-terminal carbohydrate-binding module (CBM).</text>
</comment>
<dbReference type="AlphaFoldDB" id="A0A1M2VE30"/>
<name>A0A1M2VE30_TRAPU</name>
<dbReference type="InterPro" id="IPR049892">
    <property type="entry name" value="AA9"/>
</dbReference>
<reference evidence="9 10" key="1">
    <citation type="submission" date="2016-10" db="EMBL/GenBank/DDBJ databases">
        <title>Genome sequence of the basidiomycete white-rot fungus Trametes pubescens.</title>
        <authorList>
            <person name="Makela M.R."/>
            <person name="Granchi Z."/>
            <person name="Peng M."/>
            <person name="De Vries R.P."/>
            <person name="Grigoriev I."/>
            <person name="Riley R."/>
            <person name="Hilden K."/>
        </authorList>
    </citation>
    <scope>NUCLEOTIDE SEQUENCE [LARGE SCALE GENOMIC DNA]</scope>
    <source>
        <strain evidence="9 10">FBCC735</strain>
    </source>
</reference>
<dbReference type="InterPro" id="IPR021151">
    <property type="entry name" value="GINS_A"/>
</dbReference>
<evidence type="ECO:0000256" key="1">
    <source>
        <dbReference type="ARBA" id="ARBA00004123"/>
    </source>
</evidence>
<feature type="region of interest" description="Disordered" evidence="6">
    <location>
        <begin position="611"/>
        <end position="639"/>
    </location>
</feature>
<dbReference type="GO" id="GO:0008810">
    <property type="term" value="F:cellulase activity"/>
    <property type="evidence" value="ECO:0007669"/>
    <property type="project" value="UniProtKB-UniRule"/>
</dbReference>
<evidence type="ECO:0000313" key="9">
    <source>
        <dbReference type="EMBL" id="OJT05862.1"/>
    </source>
</evidence>